<dbReference type="InterPro" id="IPR004182">
    <property type="entry name" value="GRAM"/>
</dbReference>
<dbReference type="Proteomes" id="UP000014923">
    <property type="component" value="Unassembled WGS sequence"/>
</dbReference>
<accession>R7RUQ0</accession>
<keyword evidence="1" id="KW-1133">Transmembrane helix</keyword>
<dbReference type="Gene3D" id="2.30.29.30">
    <property type="entry name" value="Pleckstrin-homology domain (PH domain)/Phosphotyrosine-binding domain (PTB)"/>
    <property type="match status" value="1"/>
</dbReference>
<keyword evidence="1" id="KW-0472">Membrane</keyword>
<feature type="transmembrane region" description="Helical" evidence="1">
    <location>
        <begin position="7"/>
        <end position="28"/>
    </location>
</feature>
<dbReference type="HOGENOM" id="CLU_1560256_0_0_9"/>
<sequence>MKSAIKTTVYATLLFAFFMSIFFSLITLSLFKGIIKGILAGIFFGIFIGIFMYFQNKKFKRLGLEITNGKEIIYNGPANHFTKFEAAGGWLFLTKDELIFQSHKYNLRPHQTIIKLSDIKELKKKLIAKLIRKGLEIETIDGREEVFVVNNLDEWIRVIEDVKI</sequence>
<evidence type="ECO:0000259" key="2">
    <source>
        <dbReference type="Pfam" id="PF02893"/>
    </source>
</evidence>
<dbReference type="eggNOG" id="ENOG5031E1T">
    <property type="taxonomic scope" value="Bacteria"/>
</dbReference>
<dbReference type="AlphaFoldDB" id="R7RUQ0"/>
<proteinExistence type="predicted"/>
<organism evidence="3 4">
    <name type="scientific">Thermobrachium celere DSM 8682</name>
    <dbReference type="NCBI Taxonomy" id="941824"/>
    <lineage>
        <taxon>Bacteria</taxon>
        <taxon>Bacillati</taxon>
        <taxon>Bacillota</taxon>
        <taxon>Clostridia</taxon>
        <taxon>Eubacteriales</taxon>
        <taxon>Clostridiaceae</taxon>
        <taxon>Thermobrachium</taxon>
    </lineage>
</organism>
<name>R7RUQ0_9CLOT</name>
<comment type="caution">
    <text evidence="3">The sequence shown here is derived from an EMBL/GenBank/DDBJ whole genome shotgun (WGS) entry which is preliminary data.</text>
</comment>
<evidence type="ECO:0000313" key="4">
    <source>
        <dbReference type="Proteomes" id="UP000014923"/>
    </source>
</evidence>
<evidence type="ECO:0000313" key="3">
    <source>
        <dbReference type="EMBL" id="CDF59145.1"/>
    </source>
</evidence>
<dbReference type="InterPro" id="IPR011993">
    <property type="entry name" value="PH-like_dom_sf"/>
</dbReference>
<dbReference type="RefSeq" id="WP_018666328.1">
    <property type="nucleotide sequence ID" value="NZ_HF952039.1"/>
</dbReference>
<dbReference type="Pfam" id="PF02893">
    <property type="entry name" value="GRAM"/>
    <property type="match status" value="1"/>
</dbReference>
<keyword evidence="1" id="KW-0812">Transmembrane</keyword>
<dbReference type="EMBL" id="CAVN010000149">
    <property type="protein sequence ID" value="CDF59145.1"/>
    <property type="molecule type" value="Genomic_DNA"/>
</dbReference>
<evidence type="ECO:0000256" key="1">
    <source>
        <dbReference type="SAM" id="Phobius"/>
    </source>
</evidence>
<reference evidence="3" key="1">
    <citation type="submission" date="2013-03" db="EMBL/GenBank/DDBJ databases">
        <title>Draft genome sequence of the hydrogen-ethanol-producing anaerobic alkalithermophilic Caloramator celere.</title>
        <authorList>
            <person name="Ciranna A."/>
            <person name="Larjo A."/>
            <person name="Kivisto A."/>
            <person name="Santala V."/>
            <person name="Roos C."/>
            <person name="Karp M."/>
        </authorList>
    </citation>
    <scope>NUCLEOTIDE SEQUENCE [LARGE SCALE GENOMIC DNA]</scope>
    <source>
        <strain evidence="3">DSM 8682</strain>
    </source>
</reference>
<dbReference type="OrthoDB" id="2085436at2"/>
<keyword evidence="4" id="KW-1185">Reference proteome</keyword>
<feature type="transmembrane region" description="Helical" evidence="1">
    <location>
        <begin position="34"/>
        <end position="54"/>
    </location>
</feature>
<feature type="domain" description="GRAM" evidence="2">
    <location>
        <begin position="85"/>
        <end position="142"/>
    </location>
</feature>
<protein>
    <recommendedName>
        <fullName evidence="2">GRAM domain-containing protein</fullName>
    </recommendedName>
</protein>
<gene>
    <name evidence="3" type="ORF">TCEL_02213</name>
</gene>